<feature type="transmembrane region" description="Helical" evidence="1">
    <location>
        <begin position="6"/>
        <end position="27"/>
    </location>
</feature>
<evidence type="ECO:0000313" key="2">
    <source>
        <dbReference type="EMBL" id="KAL0124716.1"/>
    </source>
</evidence>
<accession>A0AAW2G916</accession>
<keyword evidence="1" id="KW-1133">Transmembrane helix</keyword>
<evidence type="ECO:0000313" key="3">
    <source>
        <dbReference type="Proteomes" id="UP001430953"/>
    </source>
</evidence>
<keyword evidence="1" id="KW-0472">Membrane</keyword>
<keyword evidence="1" id="KW-0812">Transmembrane</keyword>
<organism evidence="2 3">
    <name type="scientific">Cardiocondyla obscurior</name>
    <dbReference type="NCBI Taxonomy" id="286306"/>
    <lineage>
        <taxon>Eukaryota</taxon>
        <taxon>Metazoa</taxon>
        <taxon>Ecdysozoa</taxon>
        <taxon>Arthropoda</taxon>
        <taxon>Hexapoda</taxon>
        <taxon>Insecta</taxon>
        <taxon>Pterygota</taxon>
        <taxon>Neoptera</taxon>
        <taxon>Endopterygota</taxon>
        <taxon>Hymenoptera</taxon>
        <taxon>Apocrita</taxon>
        <taxon>Aculeata</taxon>
        <taxon>Formicoidea</taxon>
        <taxon>Formicidae</taxon>
        <taxon>Myrmicinae</taxon>
        <taxon>Cardiocondyla</taxon>
    </lineage>
</organism>
<name>A0AAW2G916_9HYME</name>
<keyword evidence="3" id="KW-1185">Reference proteome</keyword>
<dbReference type="EMBL" id="JADYXP020000005">
    <property type="protein sequence ID" value="KAL0124716.1"/>
    <property type="molecule type" value="Genomic_DNA"/>
</dbReference>
<gene>
    <name evidence="2" type="ORF">PUN28_006523</name>
</gene>
<comment type="caution">
    <text evidence="2">The sequence shown here is derived from an EMBL/GenBank/DDBJ whole genome shotgun (WGS) entry which is preliminary data.</text>
</comment>
<reference evidence="2 3" key="1">
    <citation type="submission" date="2023-03" db="EMBL/GenBank/DDBJ databases">
        <title>High recombination rates correlate with genetic variation in Cardiocondyla obscurior ants.</title>
        <authorList>
            <person name="Errbii M."/>
        </authorList>
    </citation>
    <scope>NUCLEOTIDE SEQUENCE [LARGE SCALE GENOMIC DNA]</scope>
    <source>
        <strain evidence="2">Alpha-2009</strain>
        <tissue evidence="2">Whole body</tissue>
    </source>
</reference>
<evidence type="ECO:0000256" key="1">
    <source>
        <dbReference type="SAM" id="Phobius"/>
    </source>
</evidence>
<protein>
    <submittedName>
        <fullName evidence="2">Uncharacterized protein</fullName>
    </submittedName>
</protein>
<dbReference type="AlphaFoldDB" id="A0AAW2G916"/>
<dbReference type="Proteomes" id="UP001430953">
    <property type="component" value="Unassembled WGS sequence"/>
</dbReference>
<proteinExistence type="predicted"/>
<sequence length="232" mass="26275">MAFRLTQWLMSFTIFLIIVTIITWSAVHLGKKGNSASIGLKRYPYMAGSSIERKNISLHSAKEQRSMLQVIESTTPPTLFANDQGSEIPDIERLFEILQTFYPNNTVNKTNYGAVMTTFARPVIKIDSIRNDSITTTLYNTSNKTLALDNRQNASDEITTLSNILQRTYSTLFDANQFWRSNLSESVGTELPSTEQSRDEENKTSKMFSFAKTLSDVEESNVTQRINTMRAV</sequence>